<gene>
    <name evidence="10" type="primary">FPR3</name>
    <name evidence="10" type="ORF">LTR09_001349</name>
</gene>
<evidence type="ECO:0000256" key="8">
    <source>
        <dbReference type="SAM" id="MobiDB-lite"/>
    </source>
</evidence>
<evidence type="ECO:0000256" key="6">
    <source>
        <dbReference type="ARBA" id="ARBA00023235"/>
    </source>
</evidence>
<keyword evidence="11" id="KW-1185">Reference proteome</keyword>
<keyword evidence="6 7" id="KW-0413">Isomerase</keyword>
<accession>A0AAJ0GIL3</accession>
<feature type="compositionally biased region" description="Basic and acidic residues" evidence="8">
    <location>
        <begin position="401"/>
        <end position="410"/>
    </location>
</feature>
<dbReference type="Pfam" id="PF17800">
    <property type="entry name" value="NPL"/>
    <property type="match status" value="1"/>
</dbReference>
<dbReference type="InterPro" id="IPR001179">
    <property type="entry name" value="PPIase_FKBP_dom"/>
</dbReference>
<dbReference type="InterPro" id="IPR041232">
    <property type="entry name" value="NPL"/>
</dbReference>
<reference evidence="10" key="1">
    <citation type="submission" date="2023-04" db="EMBL/GenBank/DDBJ databases">
        <title>Black Yeasts Isolated from many extreme environments.</title>
        <authorList>
            <person name="Coleine C."/>
            <person name="Stajich J.E."/>
            <person name="Selbmann L."/>
        </authorList>
    </citation>
    <scope>NUCLEOTIDE SEQUENCE</scope>
    <source>
        <strain evidence="10">CCFEE 5312</strain>
    </source>
</reference>
<evidence type="ECO:0000256" key="7">
    <source>
        <dbReference type="PROSITE-ProRule" id="PRU00277"/>
    </source>
</evidence>
<comment type="similarity">
    <text evidence="3">Belongs to the FKBP-type PPIase family. FKBP3/4 subfamily.</text>
</comment>
<sequence>MSGMQPMAMYGLEVPCGDVAISARPDIPSAFRITMAAIDPSAEPEGEEGAPPRATLKVIRQALIDEEDEFDDDSDDGFDTEEMERILAEEASDESDEDDEEVNGGPSDPAKSKKAKRAAAEKEIMKLLAKEGMDIDEDEDEDEDDKQPNGVDGINGHSKSAKSKGKMPASDSDEDEDDMDDMDLDSEDVEVEEFVICTLDPSKLYQQTLDITFGEDERVWFKVSGTHSIFLTGNYVEPVGGADGMYDPDSDEEEEYDLEPDMDEIDDEDELDDMEDPRITELDDEEAPKLIQAKPKIEAKVAKANKNKRSAPESADEDEADAGAEGLDEIMAKEATAKPTVNGEAKLTNKQKKKLKKNDGLAAAAPAAVKAGDVEPPSSQKFDKKVQFAKELEQGPTPTKAPEKSADATKAKSASGLGPKTIQGVIVDDKKIGEGRAAKSGDRVSMRYIGKLKDTGKMFDSNKKGKPFGFKLGSGEVIKGWDIGVKGMQVGGERRITVPAHLAYGSKNMGDIPANSTLVFDIKCLELK</sequence>
<dbReference type="InterPro" id="IPR023566">
    <property type="entry name" value="PPIase_Fpr3/Fpr4-like"/>
</dbReference>
<comment type="catalytic activity">
    <reaction evidence="1 7">
        <text>[protein]-peptidylproline (omega=180) = [protein]-peptidylproline (omega=0)</text>
        <dbReference type="Rhea" id="RHEA:16237"/>
        <dbReference type="Rhea" id="RHEA-COMP:10747"/>
        <dbReference type="Rhea" id="RHEA-COMP:10748"/>
        <dbReference type="ChEBI" id="CHEBI:83833"/>
        <dbReference type="ChEBI" id="CHEBI:83834"/>
        <dbReference type="EC" id="5.2.1.8"/>
    </reaction>
</comment>
<feature type="compositionally biased region" description="Acidic residues" evidence="8">
    <location>
        <begin position="246"/>
        <end position="275"/>
    </location>
</feature>
<dbReference type="Gene3D" id="2.60.120.340">
    <property type="entry name" value="Nucleoplasmin core domain"/>
    <property type="match status" value="1"/>
</dbReference>
<feature type="region of interest" description="Disordered" evidence="8">
    <location>
        <begin position="63"/>
        <end position="187"/>
    </location>
</feature>
<feature type="region of interest" description="Disordered" evidence="8">
    <location>
        <begin position="390"/>
        <end position="416"/>
    </location>
</feature>
<dbReference type="Gene3D" id="3.10.50.40">
    <property type="match status" value="1"/>
</dbReference>
<dbReference type="PANTHER" id="PTHR43811">
    <property type="entry name" value="FKBP-TYPE PEPTIDYL-PROLYL CIS-TRANS ISOMERASE FKPA"/>
    <property type="match status" value="1"/>
</dbReference>
<feature type="compositionally biased region" description="Acidic residues" evidence="8">
    <location>
        <begin position="171"/>
        <end position="187"/>
    </location>
</feature>
<feature type="compositionally biased region" description="Acidic residues" evidence="8">
    <location>
        <begin position="64"/>
        <end position="82"/>
    </location>
</feature>
<feature type="region of interest" description="Disordered" evidence="8">
    <location>
        <begin position="238"/>
        <end position="359"/>
    </location>
</feature>
<evidence type="ECO:0000313" key="11">
    <source>
        <dbReference type="Proteomes" id="UP001271007"/>
    </source>
</evidence>
<feature type="compositionally biased region" description="Acidic residues" evidence="8">
    <location>
        <begin position="314"/>
        <end position="328"/>
    </location>
</feature>
<evidence type="ECO:0000313" key="10">
    <source>
        <dbReference type="EMBL" id="KAK3058271.1"/>
    </source>
</evidence>
<evidence type="ECO:0000256" key="4">
    <source>
        <dbReference type="ARBA" id="ARBA00011865"/>
    </source>
</evidence>
<evidence type="ECO:0000256" key="3">
    <source>
        <dbReference type="ARBA" id="ARBA00007838"/>
    </source>
</evidence>
<dbReference type="PANTHER" id="PTHR43811:SF19">
    <property type="entry name" value="39 KDA FK506-BINDING NUCLEAR PROTEIN"/>
    <property type="match status" value="1"/>
</dbReference>
<feature type="compositionally biased region" description="Basic and acidic residues" evidence="8">
    <location>
        <begin position="118"/>
        <end position="133"/>
    </location>
</feature>
<dbReference type="GO" id="GO:0000785">
    <property type="term" value="C:chromatin"/>
    <property type="evidence" value="ECO:0007669"/>
    <property type="project" value="TreeGrafter"/>
</dbReference>
<feature type="compositionally biased region" description="Acidic residues" evidence="8">
    <location>
        <begin position="134"/>
        <end position="145"/>
    </location>
</feature>
<dbReference type="EC" id="5.2.1.8" evidence="7"/>
<dbReference type="InterPro" id="IPR046357">
    <property type="entry name" value="PPIase_dom_sf"/>
</dbReference>
<dbReference type="Pfam" id="PF00254">
    <property type="entry name" value="FKBP_C"/>
    <property type="match status" value="1"/>
</dbReference>
<protein>
    <recommendedName>
        <fullName evidence="7">peptidylprolyl isomerase</fullName>
        <ecNumber evidence="7">5.2.1.8</ecNumber>
    </recommendedName>
</protein>
<proteinExistence type="inferred from homology"/>
<dbReference type="Proteomes" id="UP001271007">
    <property type="component" value="Unassembled WGS sequence"/>
</dbReference>
<dbReference type="FunFam" id="3.10.50.40:FF:000006">
    <property type="entry name" value="Peptidyl-prolyl cis-trans isomerase"/>
    <property type="match status" value="1"/>
</dbReference>
<evidence type="ECO:0000256" key="1">
    <source>
        <dbReference type="ARBA" id="ARBA00000971"/>
    </source>
</evidence>
<name>A0AAJ0GIL3_9PEZI</name>
<dbReference type="GO" id="GO:0003755">
    <property type="term" value="F:peptidyl-prolyl cis-trans isomerase activity"/>
    <property type="evidence" value="ECO:0007669"/>
    <property type="project" value="UniProtKB-KW"/>
</dbReference>
<evidence type="ECO:0000259" key="9">
    <source>
        <dbReference type="PROSITE" id="PS50059"/>
    </source>
</evidence>
<dbReference type="PIRSF" id="PIRSF001473">
    <property type="entry name" value="FK506-bp_FPR3"/>
    <property type="match status" value="1"/>
</dbReference>
<feature type="domain" description="PPIase FKBP-type" evidence="9">
    <location>
        <begin position="441"/>
        <end position="528"/>
    </location>
</feature>
<feature type="compositionally biased region" description="Acidic residues" evidence="8">
    <location>
        <begin position="90"/>
        <end position="102"/>
    </location>
</feature>
<evidence type="ECO:0000256" key="5">
    <source>
        <dbReference type="ARBA" id="ARBA00023110"/>
    </source>
</evidence>
<dbReference type="GO" id="GO:0005730">
    <property type="term" value="C:nucleolus"/>
    <property type="evidence" value="ECO:0007669"/>
    <property type="project" value="TreeGrafter"/>
</dbReference>
<comment type="function">
    <text evidence="2">PPIase that acts as a histone chaperone. Histone proline isomerase that increases the rate of cis-trans isomerization at prolines on the histone H3 N-terminal tail. Proline isomerization influences H3 methylation thereby regulating gene expression.</text>
</comment>
<dbReference type="AlphaFoldDB" id="A0AAJ0GIL3"/>
<evidence type="ECO:0000256" key="2">
    <source>
        <dbReference type="ARBA" id="ARBA00002221"/>
    </source>
</evidence>
<organism evidence="10 11">
    <name type="scientific">Extremus antarcticus</name>
    <dbReference type="NCBI Taxonomy" id="702011"/>
    <lineage>
        <taxon>Eukaryota</taxon>
        <taxon>Fungi</taxon>
        <taxon>Dikarya</taxon>
        <taxon>Ascomycota</taxon>
        <taxon>Pezizomycotina</taxon>
        <taxon>Dothideomycetes</taxon>
        <taxon>Dothideomycetidae</taxon>
        <taxon>Mycosphaerellales</taxon>
        <taxon>Extremaceae</taxon>
        <taxon>Extremus</taxon>
    </lineage>
</organism>
<comment type="subunit">
    <text evidence="4">Binds to histones H3 and H4.</text>
</comment>
<comment type="caution">
    <text evidence="10">The sequence shown here is derived from an EMBL/GenBank/DDBJ whole genome shotgun (WGS) entry which is preliminary data.</text>
</comment>
<dbReference type="SUPFAM" id="SSF54534">
    <property type="entry name" value="FKBP-like"/>
    <property type="match status" value="1"/>
</dbReference>
<dbReference type="EMBL" id="JAWDJX010000002">
    <property type="protein sequence ID" value="KAK3058271.1"/>
    <property type="molecule type" value="Genomic_DNA"/>
</dbReference>
<dbReference type="PROSITE" id="PS50059">
    <property type="entry name" value="FKBP_PPIASE"/>
    <property type="match status" value="1"/>
</dbReference>
<keyword evidence="5 7" id="KW-0697">Rotamase</keyword>